<evidence type="ECO:0000256" key="2">
    <source>
        <dbReference type="SAM" id="Phobius"/>
    </source>
</evidence>
<keyword evidence="2" id="KW-0812">Transmembrane</keyword>
<comment type="caution">
    <text evidence="3">The sequence shown here is derived from an EMBL/GenBank/DDBJ whole genome shotgun (WGS) entry which is preliminary data.</text>
</comment>
<keyword evidence="2" id="KW-0472">Membrane</keyword>
<dbReference type="PANTHER" id="PTHR35335:SF1">
    <property type="entry name" value="UPF0716 PROTEIN FXSA"/>
    <property type="match status" value="1"/>
</dbReference>
<keyword evidence="4" id="KW-1185">Reference proteome</keyword>
<dbReference type="InterPro" id="IPR007313">
    <property type="entry name" value="FxsA"/>
</dbReference>
<dbReference type="PANTHER" id="PTHR35335">
    <property type="entry name" value="UPF0716 PROTEIN FXSA"/>
    <property type="match status" value="1"/>
</dbReference>
<reference evidence="3" key="1">
    <citation type="submission" date="2021-07" db="EMBL/GenBank/DDBJ databases">
        <title>Zhongshania sp. CAU 1632 isolated from seawater.</title>
        <authorList>
            <person name="Kim W."/>
        </authorList>
    </citation>
    <scope>NUCLEOTIDE SEQUENCE</scope>
    <source>
        <strain evidence="3">CAU 1632</strain>
    </source>
</reference>
<gene>
    <name evidence="3" type="ORF">KXJ70_14845</name>
</gene>
<dbReference type="NCBIfam" id="NF008528">
    <property type="entry name" value="PRK11463.1-2"/>
    <property type="match status" value="1"/>
</dbReference>
<feature type="transmembrane region" description="Helical" evidence="2">
    <location>
        <begin position="26"/>
        <end position="46"/>
    </location>
</feature>
<dbReference type="Proteomes" id="UP001166291">
    <property type="component" value="Unassembled WGS sequence"/>
</dbReference>
<evidence type="ECO:0000313" key="3">
    <source>
        <dbReference type="EMBL" id="MBW2942071.1"/>
    </source>
</evidence>
<dbReference type="EMBL" id="JAHWDQ010000004">
    <property type="protein sequence ID" value="MBW2942071.1"/>
    <property type="molecule type" value="Genomic_DNA"/>
</dbReference>
<accession>A0ABS6VWS2</accession>
<organism evidence="3 4">
    <name type="scientific">Zhongshania aquimaris</name>
    <dbReference type="NCBI Taxonomy" id="2857107"/>
    <lineage>
        <taxon>Bacteria</taxon>
        <taxon>Pseudomonadati</taxon>
        <taxon>Pseudomonadota</taxon>
        <taxon>Gammaproteobacteria</taxon>
        <taxon>Cellvibrionales</taxon>
        <taxon>Spongiibacteraceae</taxon>
        <taxon>Zhongshania</taxon>
    </lineage>
</organism>
<dbReference type="RefSeq" id="WP_219044312.1">
    <property type="nucleotide sequence ID" value="NZ_JAHWDQ010000004.1"/>
</dbReference>
<name>A0ABS6VWS2_9GAMM</name>
<sequence length="169" mass="17998">MRLLFLLFIGLPIIEMWLLIEVGAVIGALPTIAMVVTTAFIGAALLKQQGLETLTRAQQRLNSGQVPATEILEGLMLAVGGALLLTPGFVTDAIGFVCLIAPLRRMLIAGLIKRGVMQVQMNQFHTGASPFSADPQGFSGGPNAGVHREPSDGQSQDSVIIEGEYKKEE</sequence>
<feature type="region of interest" description="Disordered" evidence="1">
    <location>
        <begin position="130"/>
        <end position="169"/>
    </location>
</feature>
<keyword evidence="2" id="KW-1133">Transmembrane helix</keyword>
<dbReference type="Pfam" id="PF04186">
    <property type="entry name" value="FxsA"/>
    <property type="match status" value="1"/>
</dbReference>
<proteinExistence type="predicted"/>
<evidence type="ECO:0000256" key="1">
    <source>
        <dbReference type="SAM" id="MobiDB-lite"/>
    </source>
</evidence>
<protein>
    <submittedName>
        <fullName evidence="3">FxsA family protein</fullName>
    </submittedName>
</protein>
<evidence type="ECO:0000313" key="4">
    <source>
        <dbReference type="Proteomes" id="UP001166291"/>
    </source>
</evidence>